<dbReference type="EMBL" id="QJKK01000002">
    <property type="protein sequence ID" value="RAL26258.1"/>
    <property type="molecule type" value="Genomic_DNA"/>
</dbReference>
<reference evidence="8 9" key="1">
    <citation type="submission" date="2018-06" db="EMBL/GenBank/DDBJ databases">
        <title>Thermoflavimicrobium daqus sp. nov., a thermophilic microbe isolated from Moutai-flavour Daqu.</title>
        <authorList>
            <person name="Wang X."/>
            <person name="Zhou H."/>
        </authorList>
    </citation>
    <scope>NUCLEOTIDE SEQUENCE [LARGE SCALE GENOMIC DNA]</scope>
    <source>
        <strain evidence="8 9">FBKL4.011</strain>
    </source>
</reference>
<comment type="cofactor">
    <cofactor evidence="1">
        <name>pantetheine 4'-phosphate</name>
        <dbReference type="ChEBI" id="CHEBI:47942"/>
    </cofactor>
</comment>
<reference evidence="8 9" key="2">
    <citation type="submission" date="2018-06" db="EMBL/GenBank/DDBJ databases">
        <authorList>
            <person name="Zhirakovskaya E."/>
        </authorList>
    </citation>
    <scope>NUCLEOTIDE SEQUENCE [LARGE SCALE GENOMIC DNA]</scope>
    <source>
        <strain evidence="8 9">FBKL4.011</strain>
    </source>
</reference>
<feature type="domain" description="Carrier" evidence="7">
    <location>
        <begin position="964"/>
        <end position="1040"/>
    </location>
</feature>
<dbReference type="Pfam" id="PF00501">
    <property type="entry name" value="AMP-binding"/>
    <property type="match status" value="3"/>
</dbReference>
<dbReference type="InterPro" id="IPR023213">
    <property type="entry name" value="CAT-like_dom_sf"/>
</dbReference>
<evidence type="ECO:0000256" key="2">
    <source>
        <dbReference type="ARBA" id="ARBA00006432"/>
    </source>
</evidence>
<dbReference type="SMART" id="SM00823">
    <property type="entry name" value="PKS_PP"/>
    <property type="match status" value="3"/>
</dbReference>
<evidence type="ECO:0000256" key="4">
    <source>
        <dbReference type="ARBA" id="ARBA00022553"/>
    </source>
</evidence>
<dbReference type="Gene3D" id="2.30.38.10">
    <property type="entry name" value="Luciferase, Domain 3"/>
    <property type="match status" value="3"/>
</dbReference>
<dbReference type="InterPro" id="IPR006162">
    <property type="entry name" value="Ppantetheine_attach_site"/>
</dbReference>
<dbReference type="InterPro" id="IPR020806">
    <property type="entry name" value="PKS_PP-bd"/>
</dbReference>
<dbReference type="InterPro" id="IPR001242">
    <property type="entry name" value="Condensation_dom"/>
</dbReference>
<dbReference type="SUPFAM" id="SSF53474">
    <property type="entry name" value="alpha/beta-Hydrolases"/>
    <property type="match status" value="1"/>
</dbReference>
<dbReference type="Pfam" id="PF00550">
    <property type="entry name" value="PP-binding"/>
    <property type="match status" value="3"/>
</dbReference>
<dbReference type="GO" id="GO:0031177">
    <property type="term" value="F:phosphopantetheine binding"/>
    <property type="evidence" value="ECO:0007669"/>
    <property type="project" value="InterPro"/>
</dbReference>
<dbReference type="Gene3D" id="3.40.50.980">
    <property type="match status" value="6"/>
</dbReference>
<dbReference type="GO" id="GO:0072330">
    <property type="term" value="P:monocarboxylic acid biosynthetic process"/>
    <property type="evidence" value="ECO:0007669"/>
    <property type="project" value="UniProtKB-ARBA"/>
</dbReference>
<accession>A0A364K7K4</accession>
<dbReference type="PANTHER" id="PTHR45527">
    <property type="entry name" value="NONRIBOSOMAL PEPTIDE SYNTHETASE"/>
    <property type="match status" value="1"/>
</dbReference>
<dbReference type="OrthoDB" id="9765680at2"/>
<keyword evidence="5" id="KW-0677">Repeat</keyword>
<name>A0A364K7K4_9BACL</name>
<evidence type="ECO:0000259" key="7">
    <source>
        <dbReference type="PROSITE" id="PS50075"/>
    </source>
</evidence>
<dbReference type="InterPro" id="IPR020845">
    <property type="entry name" value="AMP-binding_CS"/>
</dbReference>
<dbReference type="RefSeq" id="WP_113657943.1">
    <property type="nucleotide sequence ID" value="NZ_KZ845664.1"/>
</dbReference>
<dbReference type="NCBIfam" id="TIGR01733">
    <property type="entry name" value="AA-adenyl-dom"/>
    <property type="match status" value="3"/>
</dbReference>
<protein>
    <submittedName>
        <fullName evidence="8">Non-ribosomal peptide synthetase</fullName>
    </submittedName>
</protein>
<dbReference type="InterPro" id="IPR001031">
    <property type="entry name" value="Thioesterase"/>
</dbReference>
<dbReference type="FunFam" id="3.30.559.10:FF:000012">
    <property type="entry name" value="Non-ribosomal peptide synthetase"/>
    <property type="match status" value="1"/>
</dbReference>
<dbReference type="FunFam" id="3.30.559.30:FF:000001">
    <property type="entry name" value="Non-ribosomal peptide synthetase"/>
    <property type="match status" value="1"/>
</dbReference>
<evidence type="ECO:0000256" key="5">
    <source>
        <dbReference type="ARBA" id="ARBA00022737"/>
    </source>
</evidence>
<keyword evidence="9" id="KW-1185">Reference proteome</keyword>
<dbReference type="GO" id="GO:0005829">
    <property type="term" value="C:cytosol"/>
    <property type="evidence" value="ECO:0007669"/>
    <property type="project" value="TreeGrafter"/>
</dbReference>
<dbReference type="InterPro" id="IPR029058">
    <property type="entry name" value="AB_hydrolase_fold"/>
</dbReference>
<evidence type="ECO:0000313" key="9">
    <source>
        <dbReference type="Proteomes" id="UP000251213"/>
    </source>
</evidence>
<dbReference type="NCBIfam" id="TIGR01720">
    <property type="entry name" value="NRPS-para261"/>
    <property type="match status" value="1"/>
</dbReference>
<evidence type="ECO:0000313" key="8">
    <source>
        <dbReference type="EMBL" id="RAL26258.1"/>
    </source>
</evidence>
<dbReference type="InterPro" id="IPR045851">
    <property type="entry name" value="AMP-bd_C_sf"/>
</dbReference>
<feature type="domain" description="Carrier" evidence="7">
    <location>
        <begin position="2017"/>
        <end position="2091"/>
    </location>
</feature>
<dbReference type="InterPro" id="IPR000873">
    <property type="entry name" value="AMP-dep_synth/lig_dom"/>
</dbReference>
<comment type="similarity">
    <text evidence="2">Belongs to the ATP-dependent AMP-binding enzyme family.</text>
</comment>
<sequence>MMEEIQDIYTLSPLQQGLLFHSVYAENSGMYFTQMTVTIKGNLDVSAFEKAWQQVVNRHTILRTGFIWGETEQPLQVVYREAKIKISQLDWRLVPRDQLQPKLNSWLEQDRLQDFDLAVAPLMRLTLIQTAQNQYEFVWGYHHVLLDGWSLPIVLGEVFQYYEAFSKGKELELANPRPYRDYISWLRKQDVSQAEAFWREFLRGFTSPTPLGIQTEKTDETGYETTYCTLSKETTETLHQLARNHQITVNTIVQGAWALLLHRYSGESEVLFGTTVSGRPADLIGVEQMVGLFINTLPLRISMDHEDSILEWLKRLQARQVEMRQYEYSSLIDIHGWSEVPRGTPLFHSLFVYENYPVSEGKTTEQGEDELLLSNVRAVEQTNYPLTLVCAPGEELLLKMMYDRSQFTEEMVQEILKHVSYIVEQMGADLKQPLRQISLLTPADEQKILVKWNQTALDFPGNVMIHQLFEEQVARTPDQIAAIWGEKSLTYAELNQKANQCAHYLQSLGVGPEKMVGICMDRSLDLIIGILGTLKAGGAYVPLDPAYPKERIAYMLEDSQTSLLLTQSSLVSHLPTHSVQVICFDTDQDHMASMSSSNLENTGTSRQRSHIIYTSGSTGKPKGVMIEHRSVVALLMWASQVYSAEELQGVLASTSVCFDLSVFEMFLPLCVGGTVIVVENALQLPEIPAKEQVTLINTVPSAANELLRLKGIPSSVKVINLAGEPLPNSLAQQLYQLGNIEKVYNLYGPSEDTTYSTYSLVQKGATTQPTIGRPIANTEAYVLDAELRPVPIGISGELYLGGAGLARGYLNQPKLTAERFIPHPFRSKTKEWLYKTGDLVQWLPDGNLKFLGRLDHQVKIRGYRIELGEIEEGLRSHPAVEEVVVIAREDQLGEKRLVAYLVLNHTAEEISVSEWRSYLARTLPEYMIPSIFVQLEQLPLTPNGKIDRKALPAPEDSRQGEYVAPRTAMEKIVADIWASVLKIDQVGIHENFFERGGHSLLATQVISRLREAIPEREIPLRIVFEKPTVAAIANWLEESVEDQHKTKQVIPPTVRKNGMSAASYAQRRLWFVEQLITGSSAYSLPFAIRIQGEIKVKQLEQSFKTLITRHETLRTTFTEVDGEIMQVIADEIPWFLPVYDLTDEPNSLHRAKELIEQHAAHPFDLEQGPLLRASLFQLAEQDWVLFINMHHIISDGWSLQIFYQELFTLYQAQIQEKEISLPPLAVQYADFATWQKNWLQEEVMESQLAYWKEKLGGELPVLQLPTDRPRPLQQTFQGATHTIAFSANITERLKEISRNEEATLFMTLLAAFQVLLKRYSGQEDIIVGSPIAGRNRQELEGLIGFFVNTLAFRTNLSGNPTFRELLARVREVALEAYEHQDVPFEKVVDEVQPERSLSHSSLFQTMFVLQNMPFTMQSLEGLSLAPFDFTNQTAKYDLTLTMLETEQGLVAHFEYNTDLFDATTIERMAKHFQQLLAGIVQSPEQEISKLPILTEEEKELFYCWNQTQVTYPRHASIADVFTEQAATTPDHIAIVCGQDQITYRELNQRANQLARFLQKQGVGLETMVGIGMERSIELIIAMLGIAKAGGAYVPLDPTYPSERINYMMEDAGIKLVLTQSHLQTKFSLGSTHTWALDQQWELIEQESTADLAPLANGENLAYVMYTSGSTGKPKGVEVVHRGIVRLVRGANYVQLTADEVFLLLAPIAFDASTFEIWGSLLNGAKLIIMPSHAPSLEEIGQVLRQYKVTTLWLTVGLFNLMVENQLDALRGLRQLLVGGDVVSVPHVRKVLALGGIQVINGYGPTESTTFTCCYPIPADWQGETTIPIGRPISNTEVYILDQEGQSVPIGVSGELYIGGDGLARGYLGRPDLTRDRFVNHPTVKNPQARLYRTGDIVRYLPDGSIEFLGRIDHQVKIRGFRIELGEVEAAIRKHPTVSEVVVMVQHTEAGKRLVAYVVAECDQAELRTFLKESLPDYMIPTGFMFLEQIPLTHHGKIDRQALPTIDLASSREESYIAPRTEVEATLVRIWQDVLQIERIGIHDNFFSLGGDSILSIQIVSKAKQAGLSLTPKQIFEQQTIAELAQVVQQTTTTQAEQGLITGEVPLLPIQHWFFEQELPNPHHFNQAIMFSVHQPLKWENIQETVRQLLLHHDALRLRYQRHGETWKQIYEPMGDHIPAHYFNYQSVPKEQQREQIEQTANQIQMSLDLEKGPVFQVAYFDLGDEEPSRLLLVAHHLVIDGVSWRIILEDFQTIYSKLREGKKIQLPPKTSSVKEWAQILQTVAQSEGLKDECDYWKQQTDQIEEIPVDFKEGQNTEASAKYMHFTLSRAETQSLLQQVPTTLRSQIQEALLTALARAMTKWTQQPKLTLHLEGHGREDIVEGVDLSRTVGWFTSLYPICLKLKSNSTLLESLKMIKEQIRQVPQKGIGYGLLRYLTENQVNPLSEPRISFNYLGQFGQVEAEDSLFMGAPESVGQTINPAAQRAYLLEVTGMVSGGQLVITWKYSQEIHRSQTIEHVALQMMQELQAIIEQSEQPSVLIYTPSDFPLAKVNQAQLDQLLTKNASLENLYLATPLQQGMLFHSLYAQEKGDYITQIAFTLKGKVDPVAFEKAWQRLVDRHPILRTSFATANLIEPHQVVHSSVPVELYQLDWREMEPLEQQERFKKWLAEDRRQGFDFQRPPLMRWTLIRLADDVYRFLWTHHHILLDGWSISLVLKEVFANYFSDQNSQEVAFSESPSYEKYLHWLQKQSLTEAETYWKEKLKGFQTPTKIAFAKSTSKEIVPQREQRLSLPSAEMEALERFAKQHQLTVNTLVQGAWALVLGHLSNETDLLYGVTGSGRPTDLPHVESMVGLFISTLPMRIKLTGEKSILDWLHDLQREQIELTHYEYTPLVEIQKWSELPQGVPLFETLFIFENYPIQEVTTTDQGELEITDLYTNEQNNFPLTVVTGPGHELLIKVMYDPSYYEDASITRILHYLKTALQQIRHIPHAKLDEISILSQAEQQQILTAWNQPALRVDSKTTIPLLFTMQAERTPDKIAIEWKGQQVTYRELKERSTQLAQYLQRLGVGPETLVGVCMERNIDLIIAMMGILQAGGAYVPLDPHYPADRIAYMLQHSQAKVVITEEALLSRIPATDAHILTLDTEWAQITTAESVAQPLFHELTANHPAYVIYTSGSTGLPKGVVIEHRNVVALISWAHDEYAEEDLQGVLFTTSICFDLSVYELFVPLTMGGTVIIAENALELSSLETIQPITLINTVPSIMTEVLRVTTLPPTARIVNLCGEPLSQALVEKLYAIETVEKVYNLYGPTEDTVYSSVEVVDRNLQTAPPIGRPMRGTQMYVLDSRLQPTPLGVPGELYIAGAGLARGYLHQAELTAERFIDNPWSQEPNAKMYKTGDLVRWNENGVLEFIGRIDHQVKVRGFRIELGEIETILNQHERVQEAVVMVRDDHTGHKQLVAYLVLETKDILESSRWREYLQTKLPDYMIPSHFVILDAFPQTPNGKIDRKALPAPEMQQQIDKVVPPRTETERQLVQIWEEVLQTRSIGIHDSFFELGGHSLIALQIMSLIQVRLQKEISLATLFKAPTIEALAVHLESDEVALSQPLVLLNKGDNVEPPLFLIHPQGGGIWSFYELTQQLDSHLTIYGIQSVGYEAGERPLLTVEEMAIRYLEEMRQVQPQGPYRLAGWSMGGVIAFEITKQLEQSGEQVEWLGLIDSTWISDERRQAFRQFMLDPWVLREQAKLLQMDPESFYQEVSQVEMLTSEQLLYQLEEADLAKRKALIWLLNGFAYTNYQMNNSITSDIHLFLAEEKQLLQGNDDWTSFTKGEVRKRIISGNHLTIFESPYVNELAQQIRQSWHIHLATKK</sequence>
<dbReference type="CDD" id="cd12115">
    <property type="entry name" value="A_NRPS_Sfm_like"/>
    <property type="match status" value="2"/>
</dbReference>
<dbReference type="FunFam" id="3.40.50.12780:FF:000012">
    <property type="entry name" value="Non-ribosomal peptide synthetase"/>
    <property type="match status" value="3"/>
</dbReference>
<evidence type="ECO:0000256" key="6">
    <source>
        <dbReference type="ARBA" id="ARBA00023194"/>
    </source>
</evidence>
<dbReference type="SUPFAM" id="SSF56801">
    <property type="entry name" value="Acetyl-CoA synthetase-like"/>
    <property type="match status" value="3"/>
</dbReference>
<feature type="domain" description="Carrier" evidence="7">
    <location>
        <begin position="3526"/>
        <end position="3601"/>
    </location>
</feature>
<dbReference type="SUPFAM" id="SSF52777">
    <property type="entry name" value="CoA-dependent acyltransferases"/>
    <property type="match status" value="8"/>
</dbReference>
<dbReference type="FunFam" id="2.30.38.10:FF:000001">
    <property type="entry name" value="Non-ribosomal peptide synthetase PvdI"/>
    <property type="match status" value="3"/>
</dbReference>
<dbReference type="CDD" id="cd12117">
    <property type="entry name" value="A_NRPS_Srf_like"/>
    <property type="match status" value="1"/>
</dbReference>
<dbReference type="Gene3D" id="3.30.559.30">
    <property type="entry name" value="Nonribosomal peptide synthetase, condensation domain"/>
    <property type="match status" value="4"/>
</dbReference>
<dbReference type="GO" id="GO:0008610">
    <property type="term" value="P:lipid biosynthetic process"/>
    <property type="evidence" value="ECO:0007669"/>
    <property type="project" value="UniProtKB-ARBA"/>
</dbReference>
<dbReference type="Gene3D" id="3.30.300.30">
    <property type="match status" value="3"/>
</dbReference>
<dbReference type="PROSITE" id="PS50075">
    <property type="entry name" value="CARRIER"/>
    <property type="match status" value="3"/>
</dbReference>
<dbReference type="FunFam" id="3.30.300.30:FF:000010">
    <property type="entry name" value="Enterobactin synthetase component F"/>
    <property type="match status" value="3"/>
</dbReference>
<dbReference type="InterPro" id="IPR010060">
    <property type="entry name" value="NRPS_synth"/>
</dbReference>
<dbReference type="CDD" id="cd19531">
    <property type="entry name" value="LCL_NRPS-like"/>
    <property type="match status" value="1"/>
</dbReference>
<proteinExistence type="inferred from homology"/>
<dbReference type="NCBIfam" id="NF003417">
    <property type="entry name" value="PRK04813.1"/>
    <property type="match status" value="3"/>
</dbReference>
<comment type="caution">
    <text evidence="8">The sequence shown here is derived from an EMBL/GenBank/DDBJ whole genome shotgun (WGS) entry which is preliminary data.</text>
</comment>
<dbReference type="PANTHER" id="PTHR45527:SF14">
    <property type="entry name" value="PLIPASTATIN SYNTHASE SUBUNIT B"/>
    <property type="match status" value="1"/>
</dbReference>
<dbReference type="GO" id="GO:0017000">
    <property type="term" value="P:antibiotic biosynthetic process"/>
    <property type="evidence" value="ECO:0007669"/>
    <property type="project" value="UniProtKB-KW"/>
</dbReference>
<dbReference type="InterPro" id="IPR010071">
    <property type="entry name" value="AA_adenyl_dom"/>
</dbReference>
<dbReference type="Gene3D" id="3.30.559.10">
    <property type="entry name" value="Chloramphenicol acetyltransferase-like domain"/>
    <property type="match status" value="4"/>
</dbReference>
<dbReference type="InterPro" id="IPR036736">
    <property type="entry name" value="ACP-like_sf"/>
</dbReference>
<dbReference type="PROSITE" id="PS00012">
    <property type="entry name" value="PHOSPHOPANTETHEINE"/>
    <property type="match status" value="1"/>
</dbReference>
<dbReference type="Pfam" id="PF13193">
    <property type="entry name" value="AMP-binding_C"/>
    <property type="match status" value="3"/>
</dbReference>
<dbReference type="GO" id="GO:0003824">
    <property type="term" value="F:catalytic activity"/>
    <property type="evidence" value="ECO:0007669"/>
    <property type="project" value="UniProtKB-KW"/>
</dbReference>
<dbReference type="CDD" id="cd19543">
    <property type="entry name" value="DCL_NRPS"/>
    <property type="match status" value="2"/>
</dbReference>
<organism evidence="8 9">
    <name type="scientific">Thermoflavimicrobium daqui</name>
    <dbReference type="NCBI Taxonomy" id="2137476"/>
    <lineage>
        <taxon>Bacteria</taxon>
        <taxon>Bacillati</taxon>
        <taxon>Bacillota</taxon>
        <taxon>Bacilli</taxon>
        <taxon>Bacillales</taxon>
        <taxon>Thermoactinomycetaceae</taxon>
        <taxon>Thermoflavimicrobium</taxon>
    </lineage>
</organism>
<gene>
    <name evidence="8" type="ORF">DL897_04495</name>
</gene>
<dbReference type="GO" id="GO:0044550">
    <property type="term" value="P:secondary metabolite biosynthetic process"/>
    <property type="evidence" value="ECO:0007669"/>
    <property type="project" value="UniProtKB-ARBA"/>
</dbReference>
<dbReference type="Pfam" id="PF00975">
    <property type="entry name" value="Thioesterase"/>
    <property type="match status" value="1"/>
</dbReference>
<dbReference type="Gene3D" id="1.10.1200.10">
    <property type="entry name" value="ACP-like"/>
    <property type="match status" value="3"/>
</dbReference>
<dbReference type="GO" id="GO:0043041">
    <property type="term" value="P:amino acid activation for nonribosomal peptide biosynthetic process"/>
    <property type="evidence" value="ECO:0007669"/>
    <property type="project" value="TreeGrafter"/>
</dbReference>
<dbReference type="InterPro" id="IPR025110">
    <property type="entry name" value="AMP-bd_C"/>
</dbReference>
<dbReference type="CDD" id="cd19534">
    <property type="entry name" value="E_NRPS"/>
    <property type="match status" value="1"/>
</dbReference>
<dbReference type="InterPro" id="IPR009081">
    <property type="entry name" value="PP-bd_ACP"/>
</dbReference>
<dbReference type="Gene3D" id="3.40.50.1820">
    <property type="entry name" value="alpha/beta hydrolase"/>
    <property type="match status" value="1"/>
</dbReference>
<keyword evidence="6" id="KW-0045">Antibiotic biosynthesis</keyword>
<dbReference type="SUPFAM" id="SSF47336">
    <property type="entry name" value="ACP-like"/>
    <property type="match status" value="3"/>
</dbReference>
<keyword evidence="4" id="KW-0597">Phosphoprotein</keyword>
<evidence type="ECO:0000256" key="3">
    <source>
        <dbReference type="ARBA" id="ARBA00022450"/>
    </source>
</evidence>
<dbReference type="PROSITE" id="PS00455">
    <property type="entry name" value="AMP_BINDING"/>
    <property type="match status" value="3"/>
</dbReference>
<dbReference type="FunFam" id="3.40.50.980:FF:000001">
    <property type="entry name" value="Non-ribosomal peptide synthetase"/>
    <property type="match status" value="3"/>
</dbReference>
<keyword evidence="3" id="KW-0596">Phosphopantetheine</keyword>
<evidence type="ECO:0000256" key="1">
    <source>
        <dbReference type="ARBA" id="ARBA00001957"/>
    </source>
</evidence>
<dbReference type="FunFam" id="1.10.1200.10:FF:000005">
    <property type="entry name" value="Nonribosomal peptide synthetase 1"/>
    <property type="match status" value="2"/>
</dbReference>
<dbReference type="Proteomes" id="UP000251213">
    <property type="component" value="Unassembled WGS sequence"/>
</dbReference>
<dbReference type="Pfam" id="PF00668">
    <property type="entry name" value="Condensation"/>
    <property type="match status" value="4"/>
</dbReference>
<dbReference type="FunFam" id="1.10.1200.10:FF:000016">
    <property type="entry name" value="Non-ribosomal peptide synthase"/>
    <property type="match status" value="1"/>
</dbReference>